<dbReference type="SMART" id="SM00448">
    <property type="entry name" value="REC"/>
    <property type="match status" value="1"/>
</dbReference>
<dbReference type="GO" id="GO:0000155">
    <property type="term" value="F:phosphorelay sensor kinase activity"/>
    <property type="evidence" value="ECO:0007669"/>
    <property type="project" value="InterPro"/>
</dbReference>
<evidence type="ECO:0000256" key="7">
    <source>
        <dbReference type="PROSITE-ProRule" id="PRU00169"/>
    </source>
</evidence>
<dbReference type="InterPro" id="IPR011110">
    <property type="entry name" value="Reg_prop"/>
</dbReference>
<evidence type="ECO:0000256" key="4">
    <source>
        <dbReference type="ARBA" id="ARBA00023015"/>
    </source>
</evidence>
<dbReference type="SUPFAM" id="SSF55874">
    <property type="entry name" value="ATPase domain of HSP90 chaperone/DNA topoisomerase II/histidine kinase"/>
    <property type="match status" value="1"/>
</dbReference>
<dbReference type="SUPFAM" id="SSF46689">
    <property type="entry name" value="Homeodomain-like"/>
    <property type="match status" value="1"/>
</dbReference>
<keyword evidence="11" id="KW-0418">Kinase</keyword>
<dbReference type="Pfam" id="PF02518">
    <property type="entry name" value="HATPase_c"/>
    <property type="match status" value="1"/>
</dbReference>
<dbReference type="InterPro" id="IPR018062">
    <property type="entry name" value="HTH_AraC-typ_CS"/>
</dbReference>
<evidence type="ECO:0000256" key="1">
    <source>
        <dbReference type="ARBA" id="ARBA00000085"/>
    </source>
</evidence>
<dbReference type="HOGENOM" id="CLU_000445_28_1_10"/>
<dbReference type="InterPro" id="IPR011123">
    <property type="entry name" value="Y_Y_Y"/>
</dbReference>
<evidence type="ECO:0000256" key="3">
    <source>
        <dbReference type="ARBA" id="ARBA00022553"/>
    </source>
</evidence>
<dbReference type="PRINTS" id="PR00344">
    <property type="entry name" value="BCTRLSENSOR"/>
</dbReference>
<dbReference type="KEGG" id="lby:Lbys_1866"/>
<reference key="1">
    <citation type="submission" date="2010-11" db="EMBL/GenBank/DDBJ databases">
        <title>The complete genome of Leadbetterella byssophila DSM 17132.</title>
        <authorList>
            <consortium name="US DOE Joint Genome Institute (JGI-PGF)"/>
            <person name="Lucas S."/>
            <person name="Copeland A."/>
            <person name="Lapidus A."/>
            <person name="Glavina del Rio T."/>
            <person name="Dalin E."/>
            <person name="Tice H."/>
            <person name="Bruce D."/>
            <person name="Goodwin L."/>
            <person name="Pitluck S."/>
            <person name="Kyrpides N."/>
            <person name="Mavromatis K."/>
            <person name="Ivanova N."/>
            <person name="Teshima H."/>
            <person name="Brettin T."/>
            <person name="Detter J.C."/>
            <person name="Han C."/>
            <person name="Tapia R."/>
            <person name="Land M."/>
            <person name="Hauser L."/>
            <person name="Markowitz V."/>
            <person name="Cheng J.-F."/>
            <person name="Hugenholtz P."/>
            <person name="Woyke T."/>
            <person name="Wu D."/>
            <person name="Tindall B."/>
            <person name="Pomrenke H.G."/>
            <person name="Brambilla E."/>
            <person name="Klenk H.-P."/>
            <person name="Eisen J.A."/>
        </authorList>
    </citation>
    <scope>NUCLEOTIDE SEQUENCE [LARGE SCALE GENOMIC DNA]</scope>
    <source>
        <strain>DSM 17132</strain>
    </source>
</reference>
<dbReference type="Pfam" id="PF00512">
    <property type="entry name" value="HisKA"/>
    <property type="match status" value="1"/>
</dbReference>
<dbReference type="Gene3D" id="3.40.50.2300">
    <property type="match status" value="1"/>
</dbReference>
<dbReference type="InterPro" id="IPR015943">
    <property type="entry name" value="WD40/YVTN_repeat-like_dom_sf"/>
</dbReference>
<dbReference type="Gene3D" id="2.60.40.10">
    <property type="entry name" value="Immunoglobulins"/>
    <property type="match status" value="1"/>
</dbReference>
<protein>
    <recommendedName>
        <fullName evidence="2">histidine kinase</fullName>
        <ecNumber evidence="2">2.7.13.3</ecNumber>
    </recommendedName>
</protein>
<dbReference type="SMART" id="SM00342">
    <property type="entry name" value="HTH_ARAC"/>
    <property type="match status" value="1"/>
</dbReference>
<evidence type="ECO:0000256" key="6">
    <source>
        <dbReference type="ARBA" id="ARBA00023163"/>
    </source>
</evidence>
<dbReference type="InterPro" id="IPR036097">
    <property type="entry name" value="HisK_dim/P_sf"/>
</dbReference>
<evidence type="ECO:0000256" key="2">
    <source>
        <dbReference type="ARBA" id="ARBA00012438"/>
    </source>
</evidence>
<feature type="domain" description="HTH araC/xylS-type" evidence="8">
    <location>
        <begin position="1252"/>
        <end position="1351"/>
    </location>
</feature>
<dbReference type="InterPro" id="IPR018060">
    <property type="entry name" value="HTH_AraC"/>
</dbReference>
<dbReference type="EC" id="2.7.13.3" evidence="2"/>
<dbReference type="FunFam" id="1.10.287.130:FF:000045">
    <property type="entry name" value="Two-component system sensor histidine kinase/response regulator"/>
    <property type="match status" value="1"/>
</dbReference>
<dbReference type="InterPro" id="IPR004358">
    <property type="entry name" value="Sig_transdc_His_kin-like_C"/>
</dbReference>
<dbReference type="PROSITE" id="PS01124">
    <property type="entry name" value="HTH_ARAC_FAMILY_2"/>
    <property type="match status" value="1"/>
</dbReference>
<dbReference type="EMBL" id="CP002305">
    <property type="protein sequence ID" value="ADQ17569.1"/>
    <property type="molecule type" value="Genomic_DNA"/>
</dbReference>
<dbReference type="InterPro" id="IPR003661">
    <property type="entry name" value="HisK_dim/P_dom"/>
</dbReference>
<dbReference type="CDD" id="cd00082">
    <property type="entry name" value="HisKA"/>
    <property type="match status" value="1"/>
</dbReference>
<dbReference type="SUPFAM" id="SSF52172">
    <property type="entry name" value="CheY-like"/>
    <property type="match status" value="1"/>
</dbReference>
<dbReference type="eggNOG" id="COG0745">
    <property type="taxonomic scope" value="Bacteria"/>
</dbReference>
<dbReference type="GO" id="GO:0043565">
    <property type="term" value="F:sequence-specific DNA binding"/>
    <property type="evidence" value="ECO:0007669"/>
    <property type="project" value="InterPro"/>
</dbReference>
<dbReference type="PANTHER" id="PTHR43547:SF2">
    <property type="entry name" value="HYBRID SIGNAL TRANSDUCTION HISTIDINE KINASE C"/>
    <property type="match status" value="1"/>
</dbReference>
<reference evidence="11 12" key="2">
    <citation type="journal article" date="2011" name="Stand. Genomic Sci.">
        <title>Complete genome sequence of Leadbetterella byssophila type strain (4M15).</title>
        <authorList>
            <person name="Abt B."/>
            <person name="Teshima H."/>
            <person name="Lucas S."/>
            <person name="Lapidus A."/>
            <person name="Del Rio T.G."/>
            <person name="Nolan M."/>
            <person name="Tice H."/>
            <person name="Cheng J.F."/>
            <person name="Pitluck S."/>
            <person name="Liolios K."/>
            <person name="Pagani I."/>
            <person name="Ivanova N."/>
            <person name="Mavromatis K."/>
            <person name="Pati A."/>
            <person name="Tapia R."/>
            <person name="Han C."/>
            <person name="Goodwin L."/>
            <person name="Chen A."/>
            <person name="Palaniappan K."/>
            <person name="Land M."/>
            <person name="Hauser L."/>
            <person name="Chang Y.J."/>
            <person name="Jeffries C.D."/>
            <person name="Rohde M."/>
            <person name="Goker M."/>
            <person name="Tindall B.J."/>
            <person name="Detter J.C."/>
            <person name="Woyke T."/>
            <person name="Bristow J."/>
            <person name="Eisen J.A."/>
            <person name="Markowitz V."/>
            <person name="Hugenholtz P."/>
            <person name="Klenk H.P."/>
            <person name="Kyrpides N.C."/>
        </authorList>
    </citation>
    <scope>NUCLEOTIDE SEQUENCE [LARGE SCALE GENOMIC DNA]</scope>
    <source>
        <strain evidence="12">DSM 17132 / JCM 16389 / KACC 11308 / NBRC 106382 / 4M15</strain>
    </source>
</reference>
<keyword evidence="3 7" id="KW-0597">Phosphoprotein</keyword>
<dbReference type="FunFam" id="2.60.40.10:FF:000791">
    <property type="entry name" value="Two-component system sensor histidine kinase/response regulator"/>
    <property type="match status" value="1"/>
</dbReference>
<dbReference type="PROSITE" id="PS50110">
    <property type="entry name" value="RESPONSE_REGULATORY"/>
    <property type="match status" value="1"/>
</dbReference>
<keyword evidence="4" id="KW-0805">Transcription regulation</keyword>
<evidence type="ECO:0000313" key="12">
    <source>
        <dbReference type="Proteomes" id="UP000007435"/>
    </source>
</evidence>
<accession>E4RR83</accession>
<dbReference type="OrthoDB" id="9797097at2"/>
<dbReference type="STRING" id="649349.Lbys_1866"/>
<dbReference type="Proteomes" id="UP000007435">
    <property type="component" value="Chromosome"/>
</dbReference>
<dbReference type="InterPro" id="IPR013783">
    <property type="entry name" value="Ig-like_fold"/>
</dbReference>
<dbReference type="Pfam" id="PF00072">
    <property type="entry name" value="Response_reg"/>
    <property type="match status" value="1"/>
</dbReference>
<keyword evidence="12" id="KW-1185">Reference proteome</keyword>
<keyword evidence="6" id="KW-0804">Transcription</keyword>
<dbReference type="Gene3D" id="3.30.565.10">
    <property type="entry name" value="Histidine kinase-like ATPase, C-terminal domain"/>
    <property type="match status" value="1"/>
</dbReference>
<evidence type="ECO:0000259" key="8">
    <source>
        <dbReference type="PROSITE" id="PS01124"/>
    </source>
</evidence>
<dbReference type="eggNOG" id="COG3292">
    <property type="taxonomic scope" value="Bacteria"/>
</dbReference>
<dbReference type="InterPro" id="IPR011006">
    <property type="entry name" value="CheY-like_superfamily"/>
</dbReference>
<dbReference type="InterPro" id="IPR005467">
    <property type="entry name" value="His_kinase_dom"/>
</dbReference>
<dbReference type="CDD" id="cd17574">
    <property type="entry name" value="REC_OmpR"/>
    <property type="match status" value="1"/>
</dbReference>
<dbReference type="InterPro" id="IPR003594">
    <property type="entry name" value="HATPase_dom"/>
</dbReference>
<gene>
    <name evidence="11" type="ordered locus">Lbys_1866</name>
</gene>
<dbReference type="SMART" id="SM00388">
    <property type="entry name" value="HisKA"/>
    <property type="match status" value="1"/>
</dbReference>
<dbReference type="SMART" id="SM00387">
    <property type="entry name" value="HATPase_c"/>
    <property type="match status" value="1"/>
</dbReference>
<dbReference type="InterPro" id="IPR036890">
    <property type="entry name" value="HATPase_C_sf"/>
</dbReference>
<dbReference type="Pfam" id="PF12833">
    <property type="entry name" value="HTH_18"/>
    <property type="match status" value="1"/>
</dbReference>
<dbReference type="eggNOG" id="COG2205">
    <property type="taxonomic scope" value="Bacteria"/>
</dbReference>
<comment type="catalytic activity">
    <reaction evidence="1">
        <text>ATP + protein L-histidine = ADP + protein N-phospho-L-histidine.</text>
        <dbReference type="EC" id="2.7.13.3"/>
    </reaction>
</comment>
<dbReference type="Pfam" id="PF07494">
    <property type="entry name" value="Reg_prop"/>
    <property type="match status" value="9"/>
</dbReference>
<feature type="modified residue" description="4-aspartylphosphate" evidence="7">
    <location>
        <position position="1154"/>
    </location>
</feature>
<dbReference type="PROSITE" id="PS00041">
    <property type="entry name" value="HTH_ARAC_FAMILY_1"/>
    <property type="match status" value="1"/>
</dbReference>
<evidence type="ECO:0000256" key="5">
    <source>
        <dbReference type="ARBA" id="ARBA00023125"/>
    </source>
</evidence>
<dbReference type="Gene3D" id="1.10.287.130">
    <property type="match status" value="1"/>
</dbReference>
<feature type="domain" description="Response regulatory" evidence="10">
    <location>
        <begin position="1106"/>
        <end position="1221"/>
    </location>
</feature>
<dbReference type="RefSeq" id="WP_013408618.1">
    <property type="nucleotide sequence ID" value="NC_014655.1"/>
</dbReference>
<evidence type="ECO:0000313" key="11">
    <source>
        <dbReference type="EMBL" id="ADQ17569.1"/>
    </source>
</evidence>
<dbReference type="InterPro" id="IPR001789">
    <property type="entry name" value="Sig_transdc_resp-reg_receiver"/>
</dbReference>
<dbReference type="PANTHER" id="PTHR43547">
    <property type="entry name" value="TWO-COMPONENT HISTIDINE KINASE"/>
    <property type="match status" value="1"/>
</dbReference>
<dbReference type="Pfam" id="PF07495">
    <property type="entry name" value="Y_Y_Y"/>
    <property type="match status" value="1"/>
</dbReference>
<evidence type="ECO:0000259" key="10">
    <source>
        <dbReference type="PROSITE" id="PS50110"/>
    </source>
</evidence>
<dbReference type="CDD" id="cd00075">
    <property type="entry name" value="HATPase"/>
    <property type="match status" value="1"/>
</dbReference>
<evidence type="ECO:0000259" key="9">
    <source>
        <dbReference type="PROSITE" id="PS50109"/>
    </source>
</evidence>
<dbReference type="Gene3D" id="2.130.10.10">
    <property type="entry name" value="YVTN repeat-like/Quinoprotein amine dehydrogenase"/>
    <property type="match status" value="2"/>
</dbReference>
<feature type="domain" description="Histidine kinase" evidence="9">
    <location>
        <begin position="855"/>
        <end position="1076"/>
    </location>
</feature>
<dbReference type="GO" id="GO:0003700">
    <property type="term" value="F:DNA-binding transcription factor activity"/>
    <property type="evidence" value="ECO:0007669"/>
    <property type="project" value="InterPro"/>
</dbReference>
<keyword evidence="5" id="KW-0238">DNA-binding</keyword>
<organism evidence="11 12">
    <name type="scientific">Leadbetterella byssophila (strain DSM 17132 / JCM 16389 / KACC 11308 / NBRC 106382 / 4M15)</name>
    <dbReference type="NCBI Taxonomy" id="649349"/>
    <lineage>
        <taxon>Bacteria</taxon>
        <taxon>Pseudomonadati</taxon>
        <taxon>Bacteroidota</taxon>
        <taxon>Cytophagia</taxon>
        <taxon>Cytophagales</taxon>
        <taxon>Leadbetterellaceae</taxon>
        <taxon>Leadbetterella</taxon>
    </lineage>
</organism>
<name>E4RR83_LEAB4</name>
<sequence length="1365" mass="154751">MLRYFVTFLHVALIFWISNPAWGQGTVRFTKIGLKEGLSQSSAFALCQDYLGFMWIGTRDGLNRYDSRKFFTYRNVPGDSTTLTDNYILSLLEDSKKNLWVGTRTGLNRYDRSKDKFVRVALPTLNASQYPMVWAISEDKDGQLWVSTNHGLFCLSGSKKELVYDISYHEGLPDGCNNVFTFLQDHDKDIWIGTGNGVLQFKPYVKGKRLSLFRHYKKAPGVLNSDEVRVVVEAKDGVYWFGTKEGGLNVFDMAKNEFQYWMHRPEAKGRSLAGNDVRSIIKDRFGGFWIGTINGLNYYTEKDGFQTFTASDFDPFSISNNSIRPIYQDARGSVWVGTFFGGVSVYDRHLPIFHHQFYSPYYPSLSYNVVGGILQDERGNLWIGTEGGGLNYMEGNQFKHYKHDPTVPGTLSHNHVKSLYLGKNGDLWIGTYNGGLNILKKGSSAFLHYKNDPKDPGSLANNNVYAIREDRSGNIWLGTYGGGLSLKRAGDAMRFEHYQAGKAGEYHLSSDLVRMVYVDSKDNLWVGTESGLNLKRAGQKAFEVFRYDPNDSKSISGDVIITIFEDAKKRIWLGTYKNGLNLYDEKTKTFKRFTEKDGLAGNNIFGILEDKGLLWISTNNGICSFDPETGKTQIYNSKDGIGGNEFSVGAYLKARDGKLYFGGTHGLTSFYPSSIHPSTFVPTLVFTDFKLFNESVVPGDEKILNKPISITDTVVLNHKQNIFTVEFSAINFILPEKNKYAYRLEGLEEQWNYVDNPTATYTNLNAGTYTLLVKGSSNDGIWNEVPGRLTIKILPPPWKTWWAYTLYGLLIAGSIYLIVKYTKIKSRLEHELALEHLENERQREINEIKLNFFTSISHEFRTPLTLILAPVQHMLSQGNLDESSKKLMTTVKNNSLRLLNLVNQLLDFRKQESGTYTLNKAHQDMSSFLDQIAMEFTHYAKERGINFFYEKPYSTMMVEVDRDEMEKVIYNLLSNAFKFVPSYGIVKMDMEVEAPSRDFPEGSVVIRVWDNGPGIPEGERSSIFDFFYQSGNHSGSGIGLALAKNITELHGGKISVDSCTEDVTYTCFSVHLPSSTVSFVTLEPTIKIESTSSEEPEVFTENGKPMVLIVEDNEEIRQVISQSLEKTYAINEAANGQEGWQKVRSLLPDLVITDIMMPVEDGITLLRNIKQNLETNHIPVLLLTARTAMESVIEGLQSGSDDYLTKPFHPEVLSLKIRNILESRERFRRKFIRDYVLTPANEVEEPDQVFLKKVISLIEENLAESEFNVNTLARELSMSRPVLYRKLKQLTDLSVIELISLLRLKKGAQLLCQEDAKVSQVAYQIGFSDPKYFSKSFKSHFGLSPTEYAALSSDEQAELIHLKFK</sequence>
<proteinExistence type="predicted"/>
<dbReference type="InterPro" id="IPR009057">
    <property type="entry name" value="Homeodomain-like_sf"/>
</dbReference>
<dbReference type="SUPFAM" id="SSF63829">
    <property type="entry name" value="Calcium-dependent phosphotriesterase"/>
    <property type="match status" value="2"/>
</dbReference>
<dbReference type="SUPFAM" id="SSF47384">
    <property type="entry name" value="Homodimeric domain of signal transducing histidine kinase"/>
    <property type="match status" value="1"/>
</dbReference>
<dbReference type="Gene3D" id="1.10.10.60">
    <property type="entry name" value="Homeodomain-like"/>
    <property type="match status" value="1"/>
</dbReference>
<keyword evidence="11" id="KW-0808">Transferase</keyword>
<dbReference type="PROSITE" id="PS50109">
    <property type="entry name" value="HIS_KIN"/>
    <property type="match status" value="1"/>
</dbReference>